<evidence type="ECO:0000256" key="5">
    <source>
        <dbReference type="ARBA" id="ARBA00022692"/>
    </source>
</evidence>
<keyword evidence="2" id="KW-1003">Cell membrane</keyword>
<reference evidence="10" key="1">
    <citation type="submission" date="2016-01" db="EMBL/GenBank/DDBJ databases">
        <title>Draft genome of Chromobacterium sp. F49.</title>
        <authorList>
            <person name="Hong K.W."/>
        </authorList>
    </citation>
    <scope>NUCLEOTIDE SEQUENCE [LARGE SCALE GENOMIC DNA]</scope>
    <source>
        <strain evidence="10">CN3</strain>
    </source>
</reference>
<keyword evidence="6 8" id="KW-1133">Transmembrane helix</keyword>
<evidence type="ECO:0000256" key="7">
    <source>
        <dbReference type="ARBA" id="ARBA00023136"/>
    </source>
</evidence>
<feature type="transmembrane region" description="Helical" evidence="8">
    <location>
        <begin position="274"/>
        <end position="294"/>
    </location>
</feature>
<evidence type="ECO:0000256" key="2">
    <source>
        <dbReference type="ARBA" id="ARBA00022475"/>
    </source>
</evidence>
<feature type="transmembrane region" description="Helical" evidence="8">
    <location>
        <begin position="159"/>
        <end position="184"/>
    </location>
</feature>
<evidence type="ECO:0000256" key="4">
    <source>
        <dbReference type="ARBA" id="ARBA00022679"/>
    </source>
</evidence>
<keyword evidence="3" id="KW-0328">Glycosyltransferase</keyword>
<evidence type="ECO:0000313" key="10">
    <source>
        <dbReference type="Proteomes" id="UP000076609"/>
    </source>
</evidence>
<sequence length="452" mass="47992">MGMRREHWLWIVGIALAGLVLRCFAARGGLWLDEAWSAVFAQEVATPAGVLFQINHDNNHHLNTLWLQLVGPAAPPILQRALSIVSSSATIVVAAAIAARRGPAPAICAAVAFAVAPFLLTYGAEARGYAPMLLACVSAIAIIDGWLADPTRPKPSSALTIAALLGCLAQATMMFALVILTLWVTVERCRNAGWRKGLPDTIALFAPAAAVAVLLVAGAWAAAAGGGGFHIGNREPHDWLKWSDAMRQLLAGMFGATILAVPLLYLARGTSDRLATLALIACALPLAVALLALPNSGAARYYAVVVPPLLLLTVIILPMAWNHPVKRWIAAAISLTFLLTAAVADRAIIRNLRGDPGRAVATLARVAPGGAIVSVDYSRSSAILIAAARSQRYSLTVAETACPPARFHLVERDGDTRFPDRPFWCGRTYREIARGDPAGLSGTHWRLYGAMR</sequence>
<dbReference type="InterPro" id="IPR050297">
    <property type="entry name" value="LipidA_mod_glycosyltrf_83"/>
</dbReference>
<evidence type="ECO:0000313" key="9">
    <source>
        <dbReference type="EMBL" id="KZE18732.1"/>
    </source>
</evidence>
<gene>
    <name evidence="9" type="ORF">AVT10_01435</name>
</gene>
<keyword evidence="5 8" id="KW-0812">Transmembrane</keyword>
<feature type="transmembrane region" description="Helical" evidence="8">
    <location>
        <begin position="249"/>
        <end position="268"/>
    </location>
</feature>
<keyword evidence="4" id="KW-0808">Transferase</keyword>
<feature type="transmembrane region" description="Helical" evidence="8">
    <location>
        <begin position="301"/>
        <end position="321"/>
    </location>
</feature>
<evidence type="ECO:0000256" key="8">
    <source>
        <dbReference type="SAM" id="Phobius"/>
    </source>
</evidence>
<feature type="transmembrane region" description="Helical" evidence="8">
    <location>
        <begin position="204"/>
        <end position="229"/>
    </location>
</feature>
<evidence type="ECO:0000256" key="3">
    <source>
        <dbReference type="ARBA" id="ARBA00022676"/>
    </source>
</evidence>
<dbReference type="Proteomes" id="UP000076609">
    <property type="component" value="Unassembled WGS sequence"/>
</dbReference>
<keyword evidence="10" id="KW-1185">Reference proteome</keyword>
<dbReference type="EMBL" id="LQQO01000001">
    <property type="protein sequence ID" value="KZE18732.1"/>
    <property type="molecule type" value="Genomic_DNA"/>
</dbReference>
<proteinExistence type="predicted"/>
<evidence type="ECO:0008006" key="11">
    <source>
        <dbReference type="Google" id="ProtNLM"/>
    </source>
</evidence>
<dbReference type="PANTHER" id="PTHR33908">
    <property type="entry name" value="MANNOSYLTRANSFERASE YKCB-RELATED"/>
    <property type="match status" value="1"/>
</dbReference>
<keyword evidence="7 8" id="KW-0472">Membrane</keyword>
<name>A0ABR5YGD7_9SPHN</name>
<evidence type="ECO:0000256" key="1">
    <source>
        <dbReference type="ARBA" id="ARBA00004651"/>
    </source>
</evidence>
<feature type="transmembrane region" description="Helical" evidence="8">
    <location>
        <begin position="327"/>
        <end position="344"/>
    </location>
</feature>
<comment type="subcellular location">
    <subcellularLocation>
        <location evidence="1">Cell membrane</location>
        <topology evidence="1">Multi-pass membrane protein</topology>
    </subcellularLocation>
</comment>
<dbReference type="PANTHER" id="PTHR33908:SF11">
    <property type="entry name" value="MEMBRANE PROTEIN"/>
    <property type="match status" value="1"/>
</dbReference>
<evidence type="ECO:0000256" key="6">
    <source>
        <dbReference type="ARBA" id="ARBA00022989"/>
    </source>
</evidence>
<organism evidence="9 10">
    <name type="scientific">Sphingomonas hankookensis</name>
    <dbReference type="NCBI Taxonomy" id="563996"/>
    <lineage>
        <taxon>Bacteria</taxon>
        <taxon>Pseudomonadati</taxon>
        <taxon>Pseudomonadota</taxon>
        <taxon>Alphaproteobacteria</taxon>
        <taxon>Sphingomonadales</taxon>
        <taxon>Sphingomonadaceae</taxon>
        <taxon>Sphingomonas</taxon>
    </lineage>
</organism>
<accession>A0ABR5YGD7</accession>
<feature type="transmembrane region" description="Helical" evidence="8">
    <location>
        <begin position="129"/>
        <end position="147"/>
    </location>
</feature>
<comment type="caution">
    <text evidence="9">The sequence shown here is derived from an EMBL/GenBank/DDBJ whole genome shotgun (WGS) entry which is preliminary data.</text>
</comment>
<feature type="transmembrane region" description="Helical" evidence="8">
    <location>
        <begin position="106"/>
        <end position="123"/>
    </location>
</feature>
<protein>
    <recommendedName>
        <fullName evidence="11">Glycosyltransferase RgtA/B/C/D-like domain-containing protein</fullName>
    </recommendedName>
</protein>